<dbReference type="SMART" id="SM00360">
    <property type="entry name" value="RRM"/>
    <property type="match status" value="1"/>
</dbReference>
<proteinExistence type="predicted"/>
<evidence type="ECO:0008006" key="7">
    <source>
        <dbReference type="Google" id="ProtNLM"/>
    </source>
</evidence>
<feature type="domain" description="PWI" evidence="4">
    <location>
        <begin position="564"/>
        <end position="657"/>
    </location>
</feature>
<dbReference type="Proteomes" id="UP000193467">
    <property type="component" value="Unassembled WGS sequence"/>
</dbReference>
<comment type="caution">
    <text evidence="5">The sequence shown here is derived from an EMBL/GenBank/DDBJ whole genome shotgun (WGS) entry which is preliminary data.</text>
</comment>
<dbReference type="AlphaFoldDB" id="A0A1Y2FXS8"/>
<dbReference type="PROSITE" id="PS51025">
    <property type="entry name" value="PWI"/>
    <property type="match status" value="1"/>
</dbReference>
<dbReference type="Pfam" id="PF01480">
    <property type="entry name" value="PWI"/>
    <property type="match status" value="1"/>
</dbReference>
<evidence type="ECO:0000259" key="4">
    <source>
        <dbReference type="PROSITE" id="PS51025"/>
    </source>
</evidence>
<keyword evidence="6" id="KW-1185">Reference proteome</keyword>
<feature type="compositionally biased region" description="Low complexity" evidence="2">
    <location>
        <begin position="24"/>
        <end position="44"/>
    </location>
</feature>
<evidence type="ECO:0000256" key="2">
    <source>
        <dbReference type="SAM" id="MobiDB-lite"/>
    </source>
</evidence>
<feature type="compositionally biased region" description="Gly residues" evidence="2">
    <location>
        <begin position="14"/>
        <end position="23"/>
    </location>
</feature>
<dbReference type="SUPFAM" id="SSF54928">
    <property type="entry name" value="RNA-binding domain, RBD"/>
    <property type="match status" value="1"/>
</dbReference>
<dbReference type="InterPro" id="IPR052768">
    <property type="entry name" value="RBM25"/>
</dbReference>
<dbReference type="OrthoDB" id="6275295at2759"/>
<dbReference type="Pfam" id="PF00076">
    <property type="entry name" value="RRM_1"/>
    <property type="match status" value="1"/>
</dbReference>
<feature type="region of interest" description="Disordered" evidence="2">
    <location>
        <begin position="469"/>
        <end position="557"/>
    </location>
</feature>
<feature type="compositionally biased region" description="Basic and acidic residues" evidence="2">
    <location>
        <begin position="545"/>
        <end position="557"/>
    </location>
</feature>
<dbReference type="InParanoid" id="A0A1Y2FXS8"/>
<feature type="region of interest" description="Disordered" evidence="2">
    <location>
        <begin position="276"/>
        <end position="335"/>
    </location>
</feature>
<protein>
    <recommendedName>
        <fullName evidence="7">PWI domain-containing protein</fullName>
    </recommendedName>
</protein>
<evidence type="ECO:0000259" key="3">
    <source>
        <dbReference type="PROSITE" id="PS50102"/>
    </source>
</evidence>
<sequence length="657" mass="72024">MYGGGPPRQDSGWGARGQGGGGFPPHQQQQGFHQPPPHMQQGGPRHAGLGSSGAAPNLPPPPHLPRAPNFSPAGGFPGGSGSPTPAWSGEKFSLFVGSIADGVSDGWLERILGTVGTILSMRRPSPPFAFVEYGDAEAVLRCLEVVNGAKLTGKSGEEKALLVKADEKTTARLEEYKTSRVKSESMDEYSLQAKDDLAAIIVRMNAGDLPSTSTLSNDNPSANQTSGGRSLAHLQDLDAEDLPEQHREIVTSEIALFRERAAKRAAEKAQMEAQMEARRNSGPAAQQNRGWGARGGPSTGVDPQSYNKPIDFVGQGQGAEVKQEGSAEPVIDDAQRERERAEREHREAQVMFQDRQRRFEARERARIAGYERERNRERVVAETEDRDRVMMRERLATWDDDLEADKGREAFYADRLRWRAQRKPFRAREQEADARDRQAEATQLAAISKASEAFLDQQADLFAQMSKSELKTSNGTNPDGEPAVKLSFGPTTAKPVVKAAPPTRAPVLGSAEDDDEGKKKRELIPLSYSDDEDEKPKGGKGKLSAGEKEKKARDIGEKVPTSKEDLWSYSVHWSSLTEDMINTKIAPFATKTIVEYLGSEEEELLSAVTSHLRAHKDAAALVDELEPVLDDEATEFVVKVWKILIYELELARAGISQ</sequence>
<gene>
    <name evidence="5" type="ORF">BCR35DRAFT_301221</name>
</gene>
<dbReference type="Gene3D" id="1.20.1390.10">
    <property type="entry name" value="PWI domain"/>
    <property type="match status" value="1"/>
</dbReference>
<keyword evidence="1" id="KW-0694">RNA-binding</keyword>
<name>A0A1Y2FXS8_9BASI</name>
<feature type="domain" description="RRM" evidence="3">
    <location>
        <begin position="92"/>
        <end position="168"/>
    </location>
</feature>
<dbReference type="InterPro" id="IPR012677">
    <property type="entry name" value="Nucleotide-bd_a/b_plait_sf"/>
</dbReference>
<dbReference type="PANTHER" id="PTHR18806:SF4">
    <property type="entry name" value="RNA-BINDING PROTEIN 25"/>
    <property type="match status" value="1"/>
</dbReference>
<dbReference type="STRING" id="106004.A0A1Y2FXS8"/>
<evidence type="ECO:0000256" key="1">
    <source>
        <dbReference type="PROSITE-ProRule" id="PRU00176"/>
    </source>
</evidence>
<dbReference type="Gene3D" id="3.30.70.330">
    <property type="match status" value="1"/>
</dbReference>
<dbReference type="FunCoup" id="A0A1Y2FXS8">
    <property type="interactions" value="628"/>
</dbReference>
<dbReference type="InterPro" id="IPR034268">
    <property type="entry name" value="RBM25_RRM"/>
</dbReference>
<evidence type="ECO:0000313" key="5">
    <source>
        <dbReference type="EMBL" id="ORY88867.1"/>
    </source>
</evidence>
<dbReference type="PROSITE" id="PS50102">
    <property type="entry name" value="RRM"/>
    <property type="match status" value="1"/>
</dbReference>
<accession>A0A1Y2FXS8</accession>
<dbReference type="CDD" id="cd12446">
    <property type="entry name" value="RRM_RBM25"/>
    <property type="match status" value="1"/>
</dbReference>
<feature type="region of interest" description="Disordered" evidence="2">
    <location>
        <begin position="1"/>
        <end position="84"/>
    </location>
</feature>
<dbReference type="GO" id="GO:0003729">
    <property type="term" value="F:mRNA binding"/>
    <property type="evidence" value="ECO:0007669"/>
    <property type="project" value="TreeGrafter"/>
</dbReference>
<dbReference type="GO" id="GO:0005681">
    <property type="term" value="C:spliceosomal complex"/>
    <property type="evidence" value="ECO:0007669"/>
    <property type="project" value="TreeGrafter"/>
</dbReference>
<organism evidence="5 6">
    <name type="scientific">Leucosporidium creatinivorum</name>
    <dbReference type="NCBI Taxonomy" id="106004"/>
    <lineage>
        <taxon>Eukaryota</taxon>
        <taxon>Fungi</taxon>
        <taxon>Dikarya</taxon>
        <taxon>Basidiomycota</taxon>
        <taxon>Pucciniomycotina</taxon>
        <taxon>Microbotryomycetes</taxon>
        <taxon>Leucosporidiales</taxon>
        <taxon>Leucosporidium</taxon>
    </lineage>
</organism>
<dbReference type="SMART" id="SM00311">
    <property type="entry name" value="PWI"/>
    <property type="match status" value="1"/>
</dbReference>
<dbReference type="InterPro" id="IPR000504">
    <property type="entry name" value="RRM_dom"/>
</dbReference>
<dbReference type="InterPro" id="IPR002483">
    <property type="entry name" value="PWI_dom"/>
</dbReference>
<evidence type="ECO:0000313" key="6">
    <source>
        <dbReference type="Proteomes" id="UP000193467"/>
    </source>
</evidence>
<reference evidence="5 6" key="1">
    <citation type="submission" date="2016-07" db="EMBL/GenBank/DDBJ databases">
        <title>Pervasive Adenine N6-methylation of Active Genes in Fungi.</title>
        <authorList>
            <consortium name="DOE Joint Genome Institute"/>
            <person name="Mondo S.J."/>
            <person name="Dannebaum R.O."/>
            <person name="Kuo R.C."/>
            <person name="Labutti K."/>
            <person name="Haridas S."/>
            <person name="Kuo A."/>
            <person name="Salamov A."/>
            <person name="Ahrendt S.R."/>
            <person name="Lipzen A."/>
            <person name="Sullivan W."/>
            <person name="Andreopoulos W.B."/>
            <person name="Clum A."/>
            <person name="Lindquist E."/>
            <person name="Daum C."/>
            <person name="Ramamoorthy G.K."/>
            <person name="Gryganskyi A."/>
            <person name="Culley D."/>
            <person name="Magnuson J.K."/>
            <person name="James T.Y."/>
            <person name="O'Malley M.A."/>
            <person name="Stajich J.E."/>
            <person name="Spatafora J.W."/>
            <person name="Visel A."/>
            <person name="Grigoriev I.V."/>
        </authorList>
    </citation>
    <scope>NUCLEOTIDE SEQUENCE [LARGE SCALE GENOMIC DNA]</scope>
    <source>
        <strain evidence="5 6">62-1032</strain>
    </source>
</reference>
<dbReference type="PANTHER" id="PTHR18806">
    <property type="entry name" value="RBM25 PROTEIN"/>
    <property type="match status" value="1"/>
</dbReference>
<dbReference type="InterPro" id="IPR035979">
    <property type="entry name" value="RBD_domain_sf"/>
</dbReference>
<dbReference type="EMBL" id="MCGR01000008">
    <property type="protein sequence ID" value="ORY88867.1"/>
    <property type="molecule type" value="Genomic_DNA"/>
</dbReference>